<dbReference type="AlphaFoldDB" id="A0A7W9SQ36"/>
<reference evidence="10 11" key="1">
    <citation type="submission" date="2020-08" db="EMBL/GenBank/DDBJ databases">
        <title>Genomic Encyclopedia of Type Strains, Phase IV (KMG-IV): sequencing the most valuable type-strain genomes for metagenomic binning, comparative biology and taxonomic classification.</title>
        <authorList>
            <person name="Goeker M."/>
        </authorList>
    </citation>
    <scope>NUCLEOTIDE SEQUENCE [LARGE SCALE GENOMIC DNA]</scope>
    <source>
        <strain evidence="10 11">DSM 23562</strain>
    </source>
</reference>
<dbReference type="PANTHER" id="PTHR34108:SF1">
    <property type="entry name" value="SEPTUM SITE-DETERMINING PROTEIN MINC"/>
    <property type="match status" value="1"/>
</dbReference>
<keyword evidence="11" id="KW-1185">Reference proteome</keyword>
<dbReference type="Pfam" id="PF03775">
    <property type="entry name" value="MinC_C"/>
    <property type="match status" value="1"/>
</dbReference>
<comment type="similarity">
    <text evidence="1 7">Belongs to the MinC family.</text>
</comment>
<name>A0A7W9SQ36_ARMRO</name>
<dbReference type="Gene3D" id="2.160.20.70">
    <property type="match status" value="1"/>
</dbReference>
<dbReference type="Gene3D" id="3.30.160.540">
    <property type="match status" value="1"/>
</dbReference>
<dbReference type="InterPro" id="IPR007874">
    <property type="entry name" value="MinC_N"/>
</dbReference>
<dbReference type="NCBIfam" id="TIGR01222">
    <property type="entry name" value="minC"/>
    <property type="match status" value="1"/>
</dbReference>
<dbReference type="Proteomes" id="UP000520814">
    <property type="component" value="Unassembled WGS sequence"/>
</dbReference>
<dbReference type="InterPro" id="IPR013033">
    <property type="entry name" value="MinC"/>
</dbReference>
<accession>A0A7W9SQ36</accession>
<dbReference type="Pfam" id="PF05209">
    <property type="entry name" value="MinC_N"/>
    <property type="match status" value="1"/>
</dbReference>
<dbReference type="InterPro" id="IPR036145">
    <property type="entry name" value="MinC_C_sf"/>
</dbReference>
<evidence type="ECO:0000313" key="11">
    <source>
        <dbReference type="Proteomes" id="UP000520814"/>
    </source>
</evidence>
<feature type="domain" description="Septum formation inhibitor MinC C-terminal" evidence="8">
    <location>
        <begin position="147"/>
        <end position="245"/>
    </location>
</feature>
<dbReference type="HAMAP" id="MF_00267">
    <property type="entry name" value="MinC"/>
    <property type="match status" value="1"/>
</dbReference>
<dbReference type="GO" id="GO:0051302">
    <property type="term" value="P:regulation of cell division"/>
    <property type="evidence" value="ECO:0007669"/>
    <property type="project" value="InterPro"/>
</dbReference>
<sequence length="248" mass="26583">MQELEIKGWRNGLLVVLPDSGEWDTVREALEARLSEAKDGRTFWRGAQVTLDFGGRTLDGEGVGSLCEWLRSFWGLIPLAAVAADPQTRAACEKLVLKTYDVLPTIQKATADWETHTTAATSTATSAPASAPAAPSSELNNALYLYRSVRSGQRVEHSGNLVICGDVSQDAEVIATGDIIVVGRLRGRPHAGCQGDESAKIIASELRAPQIRIAGKIAAAPPDEGLRAEKRSAEVARIENGEIQVFPL</sequence>
<dbReference type="GO" id="GO:0000917">
    <property type="term" value="P:division septum assembly"/>
    <property type="evidence" value="ECO:0007669"/>
    <property type="project" value="UniProtKB-KW"/>
</dbReference>
<dbReference type="GO" id="GO:1901891">
    <property type="term" value="P:regulation of cell septum assembly"/>
    <property type="evidence" value="ECO:0007669"/>
    <property type="project" value="InterPro"/>
</dbReference>
<organism evidence="10 11">
    <name type="scientific">Armatimonas rosea</name>
    <dbReference type="NCBI Taxonomy" id="685828"/>
    <lineage>
        <taxon>Bacteria</taxon>
        <taxon>Bacillati</taxon>
        <taxon>Armatimonadota</taxon>
        <taxon>Armatimonadia</taxon>
        <taxon>Armatimonadales</taxon>
        <taxon>Armatimonadaceae</taxon>
        <taxon>Armatimonas</taxon>
    </lineage>
</organism>
<evidence type="ECO:0000256" key="7">
    <source>
        <dbReference type="HAMAP-Rule" id="MF_00267"/>
    </source>
</evidence>
<evidence type="ECO:0000259" key="9">
    <source>
        <dbReference type="Pfam" id="PF05209"/>
    </source>
</evidence>
<dbReference type="SUPFAM" id="SSF63848">
    <property type="entry name" value="Cell-division inhibitor MinC, C-terminal domain"/>
    <property type="match status" value="1"/>
</dbReference>
<keyword evidence="3 7" id="KW-0717">Septation</keyword>
<keyword evidence="4 7" id="KW-0131">Cell cycle</keyword>
<feature type="domain" description="Septum formation inhibitor MinC N-terminal" evidence="9">
    <location>
        <begin position="4"/>
        <end position="73"/>
    </location>
</feature>
<evidence type="ECO:0000259" key="8">
    <source>
        <dbReference type="Pfam" id="PF03775"/>
    </source>
</evidence>
<dbReference type="EMBL" id="JACHGW010000002">
    <property type="protein sequence ID" value="MBB6049919.1"/>
    <property type="molecule type" value="Genomic_DNA"/>
</dbReference>
<evidence type="ECO:0000256" key="3">
    <source>
        <dbReference type="ARBA" id="ARBA00023210"/>
    </source>
</evidence>
<dbReference type="InterPro" id="IPR016098">
    <property type="entry name" value="CAP/MinC_C"/>
</dbReference>
<evidence type="ECO:0000256" key="2">
    <source>
        <dbReference type="ARBA" id="ARBA00022618"/>
    </source>
</evidence>
<comment type="subunit">
    <text evidence="6 7">Interacts with MinD and FtsZ.</text>
</comment>
<proteinExistence type="inferred from homology"/>
<comment type="caution">
    <text evidence="10">The sequence shown here is derived from an EMBL/GenBank/DDBJ whole genome shotgun (WGS) entry which is preliminary data.</text>
</comment>
<evidence type="ECO:0000256" key="6">
    <source>
        <dbReference type="ARBA" id="ARBA00046874"/>
    </source>
</evidence>
<evidence type="ECO:0000256" key="5">
    <source>
        <dbReference type="ARBA" id="ARBA00025606"/>
    </source>
</evidence>
<dbReference type="InterPro" id="IPR005526">
    <property type="entry name" value="Septum_form_inhib_MinC_C"/>
</dbReference>
<comment type="function">
    <text evidence="5 7">Cell division inhibitor that blocks the formation of polar Z ring septums. Rapidly oscillates between the poles of the cell to destabilize FtsZ filaments that have formed before they mature into polar Z rings. Prevents FtsZ polymerization.</text>
</comment>
<dbReference type="PANTHER" id="PTHR34108">
    <property type="entry name" value="SEPTUM SITE-DETERMINING PROTEIN MINC"/>
    <property type="match status" value="1"/>
</dbReference>
<dbReference type="RefSeq" id="WP_184193900.1">
    <property type="nucleotide sequence ID" value="NZ_JACHGW010000002.1"/>
</dbReference>
<evidence type="ECO:0000256" key="1">
    <source>
        <dbReference type="ARBA" id="ARBA00006291"/>
    </source>
</evidence>
<evidence type="ECO:0000256" key="4">
    <source>
        <dbReference type="ARBA" id="ARBA00023306"/>
    </source>
</evidence>
<dbReference type="GO" id="GO:0000902">
    <property type="term" value="P:cell morphogenesis"/>
    <property type="evidence" value="ECO:0007669"/>
    <property type="project" value="InterPro"/>
</dbReference>
<protein>
    <recommendedName>
        <fullName evidence="7">Probable septum site-determining protein MinC</fullName>
    </recommendedName>
</protein>
<evidence type="ECO:0000313" key="10">
    <source>
        <dbReference type="EMBL" id="MBB6049919.1"/>
    </source>
</evidence>
<keyword evidence="2 7" id="KW-0132">Cell division</keyword>
<gene>
    <name evidence="7" type="primary">minC</name>
    <name evidence="10" type="ORF">HNQ39_001710</name>
</gene>